<dbReference type="PANTHER" id="PTHR37389:SF40">
    <property type="entry name" value="NODULIN-24"/>
    <property type="match status" value="1"/>
</dbReference>
<evidence type="ECO:0000313" key="3">
    <source>
        <dbReference type="EMBL" id="KAB1199214.1"/>
    </source>
</evidence>
<dbReference type="OrthoDB" id="1936545at2759"/>
<dbReference type="EMBL" id="RXIC02000491">
    <property type="protein sequence ID" value="KAB1199214.1"/>
    <property type="molecule type" value="Genomic_DNA"/>
</dbReference>
<evidence type="ECO:0000256" key="2">
    <source>
        <dbReference type="SAM" id="SignalP"/>
    </source>
</evidence>
<dbReference type="Pfam" id="PF07172">
    <property type="entry name" value="GRP"/>
    <property type="match status" value="1"/>
</dbReference>
<evidence type="ECO:0000313" key="4">
    <source>
        <dbReference type="Proteomes" id="UP000516437"/>
    </source>
</evidence>
<evidence type="ECO:0000256" key="1">
    <source>
        <dbReference type="SAM" id="MobiDB-lite"/>
    </source>
</evidence>
<feature type="signal peptide" evidence="2">
    <location>
        <begin position="1"/>
        <end position="25"/>
    </location>
</feature>
<feature type="chain" id="PRO_5025521248" evidence="2">
    <location>
        <begin position="26"/>
        <end position="127"/>
    </location>
</feature>
<keyword evidence="4" id="KW-1185">Reference proteome</keyword>
<comment type="caution">
    <text evidence="3">The sequence shown here is derived from an EMBL/GenBank/DDBJ whole genome shotgun (WGS) entry which is preliminary data.</text>
</comment>
<gene>
    <name evidence="3" type="ORF">CJ030_MR0G027006</name>
</gene>
<reference evidence="3 4" key="1">
    <citation type="journal article" date="2019" name="Plant Biotechnol. J.">
        <title>The red bayberry genome and genetic basis of sex determination.</title>
        <authorList>
            <person name="Jia H.M."/>
            <person name="Jia H.J."/>
            <person name="Cai Q.L."/>
            <person name="Wang Y."/>
            <person name="Zhao H.B."/>
            <person name="Yang W.F."/>
            <person name="Wang G.Y."/>
            <person name="Li Y.H."/>
            <person name="Zhan D.L."/>
            <person name="Shen Y.T."/>
            <person name="Niu Q.F."/>
            <person name="Chang L."/>
            <person name="Qiu J."/>
            <person name="Zhao L."/>
            <person name="Xie H.B."/>
            <person name="Fu W.Y."/>
            <person name="Jin J."/>
            <person name="Li X.W."/>
            <person name="Jiao Y."/>
            <person name="Zhou C.C."/>
            <person name="Tu T."/>
            <person name="Chai C.Y."/>
            <person name="Gao J.L."/>
            <person name="Fan L.J."/>
            <person name="van de Weg E."/>
            <person name="Wang J.Y."/>
            <person name="Gao Z.S."/>
        </authorList>
    </citation>
    <scope>NUCLEOTIDE SEQUENCE [LARGE SCALE GENOMIC DNA]</scope>
    <source>
        <tissue evidence="3">Leaves</tissue>
    </source>
</reference>
<proteinExistence type="predicted"/>
<keyword evidence="2" id="KW-0732">Signal</keyword>
<organism evidence="3 4">
    <name type="scientific">Morella rubra</name>
    <name type="common">Chinese bayberry</name>
    <dbReference type="NCBI Taxonomy" id="262757"/>
    <lineage>
        <taxon>Eukaryota</taxon>
        <taxon>Viridiplantae</taxon>
        <taxon>Streptophyta</taxon>
        <taxon>Embryophyta</taxon>
        <taxon>Tracheophyta</taxon>
        <taxon>Spermatophyta</taxon>
        <taxon>Magnoliopsida</taxon>
        <taxon>eudicotyledons</taxon>
        <taxon>Gunneridae</taxon>
        <taxon>Pentapetalae</taxon>
        <taxon>rosids</taxon>
        <taxon>fabids</taxon>
        <taxon>Fagales</taxon>
        <taxon>Myricaceae</taxon>
        <taxon>Morella</taxon>
    </lineage>
</organism>
<accession>A0A6A1UEW3</accession>
<protein>
    <submittedName>
        <fullName evidence="3">Glycine-rich protein</fullName>
    </submittedName>
</protein>
<dbReference type="Proteomes" id="UP000516437">
    <property type="component" value="Unassembled WGS sequence"/>
</dbReference>
<dbReference type="PANTHER" id="PTHR37389">
    <property type="entry name" value="NODULIN-24"/>
    <property type="match status" value="1"/>
</dbReference>
<dbReference type="AlphaFoldDB" id="A0A6A1UEW3"/>
<sequence>MGSKAFLLLGLMFAIVLLISSEVAARDLAETTSEQHAEAATMGSEVDDAKYQGGGYGGGPGGGYGGGPGGGYGGGPGRGGYGGGGGGRERGCYYGCCRRAYYGRGCERCCSYAGEAVDAETKAEPQN</sequence>
<feature type="region of interest" description="Disordered" evidence="1">
    <location>
        <begin position="32"/>
        <end position="54"/>
    </location>
</feature>
<name>A0A6A1UEW3_9ROSI</name>
<dbReference type="InterPro" id="IPR010800">
    <property type="entry name" value="GRP"/>
</dbReference>